<name>A0A3P3QYI0_9FIRM</name>
<evidence type="ECO:0000313" key="3">
    <source>
        <dbReference type="Proteomes" id="UP000272490"/>
    </source>
</evidence>
<protein>
    <submittedName>
        <fullName evidence="2">Transposase</fullName>
    </submittedName>
</protein>
<sequence length="294" mass="34263">MQEKDITQKMLERHNDVFSDIVNVLLFGGKKVVEEESLFDTVTDSVLKIDGRARIQDRDVAKYWKDSQINIALFGIENQTNPDKFMPLRVVGYDGLEYTRQVRKECNGESKYPVITLVLYLGYDKKWTYPKNLFGVLDIDEELKPYVNDYKINLFEIAYLDREIIDSFTSDFWILADYLYQMQVNRNYVADKKSIGHIEELLMLMSAMTGDKRFEEVIDEANTKEVMNMCEVLDIVEARGIEKGIEKGREEGADLISRLNTILAKEGDLDKIIKANTDKKYRKELLEKYNLLND</sequence>
<dbReference type="RefSeq" id="WP_128674087.1">
    <property type="nucleotide sequence ID" value="NZ_CP124777.1"/>
</dbReference>
<dbReference type="AlphaFoldDB" id="A0A3P3QYI0"/>
<dbReference type="Proteomes" id="UP000272490">
    <property type="component" value="Unassembled WGS sequence"/>
</dbReference>
<accession>A0A3P3QYI0</accession>
<proteinExistence type="predicted"/>
<dbReference type="InterPro" id="IPR006842">
    <property type="entry name" value="Transposase_31"/>
</dbReference>
<organism evidence="2 3">
    <name type="scientific">Lachnoanaerobaculum gingivalis</name>
    <dbReference type="NCBI Taxonomy" id="2490855"/>
    <lineage>
        <taxon>Bacteria</taxon>
        <taxon>Bacillati</taxon>
        <taxon>Bacillota</taxon>
        <taxon>Clostridia</taxon>
        <taxon>Lachnospirales</taxon>
        <taxon>Lachnospiraceae</taxon>
        <taxon>Lachnoanaerobaculum</taxon>
    </lineage>
</organism>
<evidence type="ECO:0000259" key="1">
    <source>
        <dbReference type="Pfam" id="PF04754"/>
    </source>
</evidence>
<comment type="caution">
    <text evidence="2">The sequence shown here is derived from an EMBL/GenBank/DDBJ whole genome shotgun (WGS) entry which is preliminary data.</text>
</comment>
<keyword evidence="3" id="KW-1185">Reference proteome</keyword>
<dbReference type="Pfam" id="PF04754">
    <property type="entry name" value="Transposase_31"/>
    <property type="match status" value="1"/>
</dbReference>
<dbReference type="OrthoDB" id="2066427at2"/>
<reference evidence="2 3" key="1">
    <citation type="submission" date="2018-11" db="EMBL/GenBank/DDBJ databases">
        <title>Genome sequencing of Lachnoanaerobaculum sp. KCOM 2030 (= ChDC B114).</title>
        <authorList>
            <person name="Kook J.-K."/>
            <person name="Park S.-N."/>
            <person name="Lim Y.K."/>
        </authorList>
    </citation>
    <scope>NUCLEOTIDE SEQUENCE [LARGE SCALE GENOMIC DNA]</scope>
    <source>
        <strain evidence="2 3">KCOM 2030</strain>
    </source>
</reference>
<dbReference type="EMBL" id="RRCO01000003">
    <property type="protein sequence ID" value="RRJ25450.1"/>
    <property type="molecule type" value="Genomic_DNA"/>
</dbReference>
<gene>
    <name evidence="2" type="ORF">EHV10_07330</name>
</gene>
<feature type="domain" description="Transposase (putative) YhgA-like" evidence="1">
    <location>
        <begin position="76"/>
        <end position="164"/>
    </location>
</feature>
<evidence type="ECO:0000313" key="2">
    <source>
        <dbReference type="EMBL" id="RRJ25450.1"/>
    </source>
</evidence>